<dbReference type="UniPathway" id="UPA00288">
    <property type="reaction ID" value="UER01023"/>
</dbReference>
<keyword evidence="6 11" id="KW-0554">One-carbon metabolism</keyword>
<keyword evidence="14" id="KW-0489">Methyltransferase</keyword>
<evidence type="ECO:0000256" key="11">
    <source>
        <dbReference type="HAMAP-Rule" id="MF_00051"/>
    </source>
</evidence>
<feature type="binding site" evidence="11">
    <location>
        <position position="234"/>
    </location>
    <ligand>
        <name>(6S)-5,6,7,8-tetrahydrofolate</name>
        <dbReference type="ChEBI" id="CHEBI:57453"/>
    </ligand>
</feature>
<evidence type="ECO:0000256" key="1">
    <source>
        <dbReference type="ARBA" id="ARBA00001933"/>
    </source>
</evidence>
<comment type="pathway">
    <text evidence="11">One-carbon metabolism; tetrahydrofolate interconversion.</text>
</comment>
<dbReference type="GO" id="GO:0019264">
    <property type="term" value="P:glycine biosynthetic process from serine"/>
    <property type="evidence" value="ECO:0007669"/>
    <property type="project" value="UniProtKB-UniRule"/>
</dbReference>
<comment type="pathway">
    <text evidence="11">Amino-acid biosynthesis; glycine biosynthesis; glycine from L-serine: step 1/1.</text>
</comment>
<feature type="site" description="Plays an important role in substrate specificity" evidence="11">
    <location>
        <position position="219"/>
    </location>
</feature>
<keyword evidence="7 11" id="KW-0028">Amino-acid biosynthesis</keyword>
<dbReference type="Pfam" id="PF00464">
    <property type="entry name" value="SHMT"/>
    <property type="match status" value="1"/>
</dbReference>
<evidence type="ECO:0000256" key="8">
    <source>
        <dbReference type="ARBA" id="ARBA00022679"/>
    </source>
</evidence>
<comment type="similarity">
    <text evidence="3 11">Belongs to the SHMT family.</text>
</comment>
<evidence type="ECO:0000313" key="15">
    <source>
        <dbReference type="Proteomes" id="UP000242329"/>
    </source>
</evidence>
<dbReference type="GO" id="GO:0035999">
    <property type="term" value="P:tetrahydrofolate interconversion"/>
    <property type="evidence" value="ECO:0007669"/>
    <property type="project" value="UniProtKB-UniRule"/>
</dbReference>
<dbReference type="PANTHER" id="PTHR11680">
    <property type="entry name" value="SERINE HYDROXYMETHYLTRANSFERASE"/>
    <property type="match status" value="1"/>
</dbReference>
<name>A0A1M5MTN0_9FIRM</name>
<evidence type="ECO:0000256" key="6">
    <source>
        <dbReference type="ARBA" id="ARBA00022563"/>
    </source>
</evidence>
<dbReference type="InterPro" id="IPR001085">
    <property type="entry name" value="Ser_HO-MeTrfase"/>
</dbReference>
<reference evidence="15" key="1">
    <citation type="submission" date="2016-11" db="EMBL/GenBank/DDBJ databases">
        <authorList>
            <person name="Varghese N."/>
            <person name="Submissions S."/>
        </authorList>
    </citation>
    <scope>NUCLEOTIDE SEQUENCE [LARGE SCALE GENOMIC DNA]</scope>
    <source>
        <strain evidence="15">DSM 11003</strain>
    </source>
</reference>
<evidence type="ECO:0000256" key="5">
    <source>
        <dbReference type="ARBA" id="ARBA00022490"/>
    </source>
</evidence>
<dbReference type="InterPro" id="IPR039429">
    <property type="entry name" value="SHMT-like_dom"/>
</dbReference>
<gene>
    <name evidence="11" type="primary">glyA</name>
    <name evidence="14" type="ORF">SAMN02745221_01014</name>
</gene>
<evidence type="ECO:0000256" key="10">
    <source>
        <dbReference type="ARBA" id="ARBA00054606"/>
    </source>
</evidence>
<dbReference type="GO" id="GO:0008168">
    <property type="term" value="F:methyltransferase activity"/>
    <property type="evidence" value="ECO:0007669"/>
    <property type="project" value="UniProtKB-KW"/>
</dbReference>
<dbReference type="GO" id="GO:0032259">
    <property type="term" value="P:methylation"/>
    <property type="evidence" value="ECO:0007669"/>
    <property type="project" value="UniProtKB-KW"/>
</dbReference>
<dbReference type="EMBL" id="FQWY01000013">
    <property type="protein sequence ID" value="SHG80658.1"/>
    <property type="molecule type" value="Genomic_DNA"/>
</dbReference>
<evidence type="ECO:0000256" key="3">
    <source>
        <dbReference type="ARBA" id="ARBA00006376"/>
    </source>
</evidence>
<comment type="subunit">
    <text evidence="4 11">Homodimer.</text>
</comment>
<keyword evidence="5 11" id="KW-0963">Cytoplasm</keyword>
<keyword evidence="9 11" id="KW-0663">Pyridoxal phosphate</keyword>
<comment type="subcellular location">
    <subcellularLocation>
        <location evidence="2 11">Cytoplasm</location>
    </subcellularLocation>
</comment>
<dbReference type="InterPro" id="IPR015422">
    <property type="entry name" value="PyrdxlP-dep_Trfase_small"/>
</dbReference>
<comment type="cofactor">
    <cofactor evidence="1 11 12">
        <name>pyridoxal 5'-phosphate</name>
        <dbReference type="ChEBI" id="CHEBI:597326"/>
    </cofactor>
</comment>
<dbReference type="InterPro" id="IPR049943">
    <property type="entry name" value="Ser_HO-MeTrfase-like"/>
</dbReference>
<dbReference type="RefSeq" id="WP_073090964.1">
    <property type="nucleotide sequence ID" value="NZ_FQWY01000013.1"/>
</dbReference>
<dbReference type="FunFam" id="3.40.640.10:FF:000001">
    <property type="entry name" value="Serine hydroxymethyltransferase"/>
    <property type="match status" value="1"/>
</dbReference>
<evidence type="ECO:0000256" key="4">
    <source>
        <dbReference type="ARBA" id="ARBA00011738"/>
    </source>
</evidence>
<evidence type="ECO:0000256" key="2">
    <source>
        <dbReference type="ARBA" id="ARBA00004496"/>
    </source>
</evidence>
<dbReference type="Gene3D" id="3.90.1150.10">
    <property type="entry name" value="Aspartate Aminotransferase, domain 1"/>
    <property type="match status" value="1"/>
</dbReference>
<feature type="binding site" evidence="11">
    <location>
        <begin position="344"/>
        <end position="346"/>
    </location>
    <ligand>
        <name>(6S)-5,6,7,8-tetrahydrofolate</name>
        <dbReference type="ChEBI" id="CHEBI:57453"/>
    </ligand>
</feature>
<sequence>MMDKLVAQYIQEELERQQNGLEMIASENFASMEVIKTMGSILNNKYAEGYPGKRYYGGCYVVDKIEQLAIDRAKELFKAEHANVQPHSGANANLAVFLAIMNPGDTFLGMDLTNGGHLTHGSPVNISGKYFNVVSYGVNEQGFIDYDDVEEKALKYKPKMILAGSSAYPRIIDFKRFKEIADKVGAYLMVDMAHIAGLVAAGLHPSPVEYADFVTSTTHKTLRGPRGGLILCKEKYAKDIDKAVFPGTQGGPLEHVIAAKAVCFYEALQPSFVEYQKQVVKNASVLANALMEKGFKVVSGGTDNHLMLIDLTNIEGMTGKKAEQLLEEVGITVNKNTVPGETRSPFVTSGIRVGTPALTTRGMKEEEMLIIADLFYKALFEEGKHIDYIKEQVRMLCEKFPLYA</sequence>
<dbReference type="Gene3D" id="3.40.640.10">
    <property type="entry name" value="Type I PLP-dependent aspartate aminotransferase-like (Major domain)"/>
    <property type="match status" value="1"/>
</dbReference>
<dbReference type="PIRSF" id="PIRSF000412">
    <property type="entry name" value="SHMT"/>
    <property type="match status" value="1"/>
</dbReference>
<dbReference type="InterPro" id="IPR015424">
    <property type="entry name" value="PyrdxlP-dep_Trfase"/>
</dbReference>
<dbReference type="HAMAP" id="MF_00051">
    <property type="entry name" value="SHMT"/>
    <property type="match status" value="1"/>
</dbReference>
<proteinExistence type="inferred from homology"/>
<dbReference type="PANTHER" id="PTHR11680:SF35">
    <property type="entry name" value="SERINE HYDROXYMETHYLTRANSFERASE 1"/>
    <property type="match status" value="1"/>
</dbReference>
<evidence type="ECO:0000256" key="7">
    <source>
        <dbReference type="ARBA" id="ARBA00022605"/>
    </source>
</evidence>
<feature type="binding site" evidence="11">
    <location>
        <begin position="116"/>
        <end position="118"/>
    </location>
    <ligand>
        <name>(6S)-5,6,7,8-tetrahydrofolate</name>
        <dbReference type="ChEBI" id="CHEBI:57453"/>
    </ligand>
</feature>
<evidence type="ECO:0000256" key="9">
    <source>
        <dbReference type="ARBA" id="ARBA00022898"/>
    </source>
</evidence>
<evidence type="ECO:0000256" key="12">
    <source>
        <dbReference type="PIRSR" id="PIRSR000412-50"/>
    </source>
</evidence>
<dbReference type="EC" id="2.1.2.1" evidence="11"/>
<dbReference type="UniPathway" id="UPA00193"/>
<evidence type="ECO:0000259" key="13">
    <source>
        <dbReference type="Pfam" id="PF00464"/>
    </source>
</evidence>
<dbReference type="GO" id="GO:0005829">
    <property type="term" value="C:cytosol"/>
    <property type="evidence" value="ECO:0007669"/>
    <property type="project" value="TreeGrafter"/>
</dbReference>
<comment type="function">
    <text evidence="10">Catalyzes the reversible interconversion of serine and glycine with tetrahydrofolate (THF) serving as the one-carbon carrier. This reaction serves as the major source of one-carbon groups required for the biosynthesis of purines, thymidylate, methionine, and other important biomolecules. Also exhibits THF-independent aldolase activity toward beta-hydroxyamino acids, producing glycine and aldehydes, via a retro-aldol mechanism. Thus, is able to catalyze the cleavage of L-allo-threonine.</text>
</comment>
<dbReference type="GO" id="GO:0030170">
    <property type="term" value="F:pyridoxal phosphate binding"/>
    <property type="evidence" value="ECO:0007669"/>
    <property type="project" value="UniProtKB-UniRule"/>
</dbReference>
<dbReference type="OrthoDB" id="9803846at2"/>
<dbReference type="InterPro" id="IPR019798">
    <property type="entry name" value="Ser_HO-MeTrfase_PLP_BS"/>
</dbReference>
<organism evidence="14 15">
    <name type="scientific">Thermosyntropha lipolytica DSM 11003</name>
    <dbReference type="NCBI Taxonomy" id="1123382"/>
    <lineage>
        <taxon>Bacteria</taxon>
        <taxon>Bacillati</taxon>
        <taxon>Bacillota</taxon>
        <taxon>Clostridia</taxon>
        <taxon>Eubacteriales</taxon>
        <taxon>Syntrophomonadaceae</taxon>
        <taxon>Thermosyntropha</taxon>
    </lineage>
</organism>
<feature type="domain" description="Serine hydroxymethyltransferase-like" evidence="13">
    <location>
        <begin position="2"/>
        <end position="373"/>
    </location>
</feature>
<comment type="catalytic activity">
    <reaction evidence="11">
        <text>(6R)-5,10-methylene-5,6,7,8-tetrahydrofolate + glycine + H2O = (6S)-5,6,7,8-tetrahydrofolate + L-serine</text>
        <dbReference type="Rhea" id="RHEA:15481"/>
        <dbReference type="ChEBI" id="CHEBI:15377"/>
        <dbReference type="ChEBI" id="CHEBI:15636"/>
        <dbReference type="ChEBI" id="CHEBI:33384"/>
        <dbReference type="ChEBI" id="CHEBI:57305"/>
        <dbReference type="ChEBI" id="CHEBI:57453"/>
        <dbReference type="EC" id="2.1.2.1"/>
    </reaction>
</comment>
<dbReference type="NCBIfam" id="NF000586">
    <property type="entry name" value="PRK00011.1"/>
    <property type="match status" value="1"/>
</dbReference>
<evidence type="ECO:0000313" key="14">
    <source>
        <dbReference type="EMBL" id="SHG80658.1"/>
    </source>
</evidence>
<dbReference type="STRING" id="1123382.SAMN02745221_01014"/>
<keyword evidence="15" id="KW-1185">Reference proteome</keyword>
<dbReference type="GO" id="GO:0004372">
    <property type="term" value="F:glycine hydroxymethyltransferase activity"/>
    <property type="evidence" value="ECO:0007669"/>
    <property type="project" value="UniProtKB-UniRule"/>
</dbReference>
<dbReference type="PROSITE" id="PS00096">
    <property type="entry name" value="SHMT"/>
    <property type="match status" value="1"/>
</dbReference>
<dbReference type="AlphaFoldDB" id="A0A1M5MTN0"/>
<keyword evidence="8 11" id="KW-0808">Transferase</keyword>
<accession>A0A1M5MTN0</accession>
<feature type="binding site" evidence="11">
    <location>
        <position position="112"/>
    </location>
    <ligand>
        <name>(6S)-5,6,7,8-tetrahydrofolate</name>
        <dbReference type="ChEBI" id="CHEBI:57453"/>
    </ligand>
</feature>
<dbReference type="InterPro" id="IPR015421">
    <property type="entry name" value="PyrdxlP-dep_Trfase_major"/>
</dbReference>
<protein>
    <recommendedName>
        <fullName evidence="11">Serine hydroxymethyltransferase</fullName>
        <shortName evidence="11">SHMT</shortName>
        <shortName evidence="11">Serine methylase</shortName>
        <ecNumber evidence="11">2.1.2.1</ecNumber>
    </recommendedName>
</protein>
<dbReference type="CDD" id="cd00378">
    <property type="entry name" value="SHMT"/>
    <property type="match status" value="1"/>
</dbReference>
<dbReference type="Proteomes" id="UP000242329">
    <property type="component" value="Unassembled WGS sequence"/>
</dbReference>
<feature type="modified residue" description="N6-(pyridoxal phosphate)lysine" evidence="11 12">
    <location>
        <position position="220"/>
    </location>
</feature>
<dbReference type="SUPFAM" id="SSF53383">
    <property type="entry name" value="PLP-dependent transferases"/>
    <property type="match status" value="1"/>
</dbReference>